<name>A0A8J2KHX2_9HEXA</name>
<dbReference type="GO" id="GO:0048513">
    <property type="term" value="P:animal organ development"/>
    <property type="evidence" value="ECO:0007669"/>
    <property type="project" value="UniProtKB-ARBA"/>
</dbReference>
<evidence type="ECO:0000259" key="17">
    <source>
        <dbReference type="SMART" id="SM01242"/>
    </source>
</evidence>
<comment type="similarity">
    <text evidence="2">Belongs to the integrin beta chain family.</text>
</comment>
<dbReference type="Pfam" id="PF23105">
    <property type="entry name" value="EGF_integrin"/>
    <property type="match status" value="2"/>
</dbReference>
<dbReference type="GO" id="GO:0030334">
    <property type="term" value="P:regulation of cell migration"/>
    <property type="evidence" value="ECO:0007669"/>
    <property type="project" value="UniProtKB-ARBA"/>
</dbReference>
<keyword evidence="10 14" id="KW-0472">Membrane</keyword>
<comment type="caution">
    <text evidence="18">The sequence shown here is derived from an EMBL/GenBank/DDBJ whole genome shotgun (WGS) entry which is preliminary data.</text>
</comment>
<evidence type="ECO:0000256" key="10">
    <source>
        <dbReference type="ARBA" id="ARBA00023136"/>
    </source>
</evidence>
<evidence type="ECO:0000256" key="1">
    <source>
        <dbReference type="ARBA" id="ARBA00004591"/>
    </source>
</evidence>
<evidence type="ECO:0000256" key="13">
    <source>
        <dbReference type="ARBA" id="ARBA00023180"/>
    </source>
</evidence>
<dbReference type="InterPro" id="IPR015812">
    <property type="entry name" value="Integrin_bsu"/>
</dbReference>
<proteinExistence type="inferred from homology"/>
<dbReference type="Pfam" id="PF08725">
    <property type="entry name" value="Integrin_b_cyt"/>
    <property type="match status" value="1"/>
</dbReference>
<dbReference type="Pfam" id="PF07965">
    <property type="entry name" value="Integrin_B_tail"/>
    <property type="match status" value="1"/>
</dbReference>
<keyword evidence="4 14" id="KW-0812">Transmembrane</keyword>
<keyword evidence="7" id="KW-0130">Cell adhesion</keyword>
<dbReference type="PANTHER" id="PTHR10082:SF60">
    <property type="entry name" value="INTEGRIN BETA-PS"/>
    <property type="match status" value="1"/>
</dbReference>
<gene>
    <name evidence="18" type="ORF">AFUS01_LOCUS25701</name>
</gene>
<keyword evidence="3" id="KW-1003">Cell membrane</keyword>
<reference evidence="18" key="1">
    <citation type="submission" date="2021-06" db="EMBL/GenBank/DDBJ databases">
        <authorList>
            <person name="Hodson N. C."/>
            <person name="Mongue J. A."/>
            <person name="Jaron S. K."/>
        </authorList>
    </citation>
    <scope>NUCLEOTIDE SEQUENCE</scope>
</reference>
<dbReference type="GO" id="GO:0036477">
    <property type="term" value="C:somatodendritic compartment"/>
    <property type="evidence" value="ECO:0007669"/>
    <property type="project" value="UniProtKB-ARBA"/>
</dbReference>
<dbReference type="FunFam" id="2.10.25.10:FF:000098">
    <property type="entry name" value="Integrin beta"/>
    <property type="match status" value="1"/>
</dbReference>
<evidence type="ECO:0000256" key="8">
    <source>
        <dbReference type="ARBA" id="ARBA00022989"/>
    </source>
</evidence>
<dbReference type="OrthoDB" id="410592at2759"/>
<dbReference type="GO" id="GO:0098609">
    <property type="term" value="P:cell-cell adhesion"/>
    <property type="evidence" value="ECO:0007669"/>
    <property type="project" value="TreeGrafter"/>
</dbReference>
<sequence length="557" mass="61775">MTLSQDTSRFAVEVRNARVSGNLDAPEGGFDAIMQAIVCDQIGWRKLARRLLVFSTDASFHYAGDGKLGGIVKPNDGLCHMDSKGEYTHSTLQDYPSVAQINSKVKEMSINMIFAVTAEQIDIYKRLSQAIQGAHCGTLSSNSSNVVELVKEQYQKITSSVVLKDTATGETVAFTVKLEITECPKNRAEWQQTFSIYRVGIDESMTVDLTMLCECPCEVPGNPGFGEKSPLCNTKGTAKCGICECAESFFGRKCECDASSGSRSDDDRGCKMDNSTDIICSSRGTCVCGQCECQTRDDPNEKIDGTYCECDNFSCERENGELCSGEHGRCECGKCVCVPGWSGSACQCATDVGTCIEPGKSDVCSGKGRCECGRCVCDETETERYSGRFCQKCPTCKGRCEEYKDCVQCKVHKTGQYREEEDCERICRNSPPIEEVDVVNNEENDEHYCLFTDEDDNCRFYFVYGYDTVGSPYIKAQKTKDCPPEPPVFWIVAGVVGAIVIIGLLFLLLWKLLTHIHDRAEYARFEKERMSAKWDTGENPIYKQATSTFKNPMYSGK</sequence>
<dbReference type="Proteomes" id="UP000708208">
    <property type="component" value="Unassembled WGS sequence"/>
</dbReference>
<evidence type="ECO:0000256" key="11">
    <source>
        <dbReference type="ARBA" id="ARBA00023157"/>
    </source>
</evidence>
<dbReference type="GO" id="GO:0005925">
    <property type="term" value="C:focal adhesion"/>
    <property type="evidence" value="ECO:0007669"/>
    <property type="project" value="TreeGrafter"/>
</dbReference>
<comment type="subcellular location">
    <subcellularLocation>
        <location evidence="1">Lateral cell membrane</location>
        <topology evidence="1">Single-pass type I membrane protein</topology>
    </subcellularLocation>
</comment>
<accession>A0A8J2KHX2</accession>
<feature type="domain" description="Integrin beta subunit tail" evidence="17">
    <location>
        <begin position="400"/>
        <end position="487"/>
    </location>
</feature>
<keyword evidence="11" id="KW-1015">Disulfide bond</keyword>
<dbReference type="GO" id="GO:0043005">
    <property type="term" value="C:neuron projection"/>
    <property type="evidence" value="ECO:0007669"/>
    <property type="project" value="UniProtKB-ARBA"/>
</dbReference>
<dbReference type="GO" id="GO:0055002">
    <property type="term" value="P:striated muscle cell development"/>
    <property type="evidence" value="ECO:0007669"/>
    <property type="project" value="UniProtKB-ARBA"/>
</dbReference>
<feature type="domain" description="Integrin beta subunit cytoplasmic" evidence="16">
    <location>
        <begin position="511"/>
        <end position="557"/>
    </location>
</feature>
<evidence type="ECO:0000256" key="9">
    <source>
        <dbReference type="ARBA" id="ARBA00023037"/>
    </source>
</evidence>
<keyword evidence="8 14" id="KW-1133">Transmembrane helix</keyword>
<evidence type="ECO:0000256" key="14">
    <source>
        <dbReference type="SAM" id="Phobius"/>
    </source>
</evidence>
<dbReference type="EMBL" id="CAJVCH010333172">
    <property type="protein sequence ID" value="CAG7814995.1"/>
    <property type="molecule type" value="Genomic_DNA"/>
</dbReference>
<dbReference type="GO" id="GO:0007160">
    <property type="term" value="P:cell-matrix adhesion"/>
    <property type="evidence" value="ECO:0007669"/>
    <property type="project" value="TreeGrafter"/>
</dbReference>
<keyword evidence="9" id="KW-0401">Integrin</keyword>
<organism evidence="18 19">
    <name type="scientific">Allacma fusca</name>
    <dbReference type="NCBI Taxonomy" id="39272"/>
    <lineage>
        <taxon>Eukaryota</taxon>
        <taxon>Metazoa</taxon>
        <taxon>Ecdysozoa</taxon>
        <taxon>Arthropoda</taxon>
        <taxon>Hexapoda</taxon>
        <taxon>Collembola</taxon>
        <taxon>Symphypleona</taxon>
        <taxon>Sminthuridae</taxon>
        <taxon>Allacma</taxon>
    </lineage>
</organism>
<evidence type="ECO:0000256" key="12">
    <source>
        <dbReference type="ARBA" id="ARBA00023170"/>
    </source>
</evidence>
<dbReference type="FunFam" id="1.20.5.100:FF:000002">
    <property type="entry name" value="Integrin beta"/>
    <property type="match status" value="1"/>
</dbReference>
<keyword evidence="12" id="KW-0675">Receptor</keyword>
<dbReference type="SMART" id="SM00187">
    <property type="entry name" value="INB"/>
    <property type="match status" value="1"/>
</dbReference>
<dbReference type="FunFam" id="2.10.25.10:FF:000155">
    <property type="entry name" value="Integrin beta"/>
    <property type="match status" value="1"/>
</dbReference>
<keyword evidence="13" id="KW-0325">Glycoprotein</keyword>
<dbReference type="InterPro" id="IPR002369">
    <property type="entry name" value="Integrin_bsu_VWA"/>
</dbReference>
<evidence type="ECO:0000313" key="18">
    <source>
        <dbReference type="EMBL" id="CAG7814995.1"/>
    </source>
</evidence>
<feature type="domain" description="Integrin beta subunit VWA" evidence="15">
    <location>
        <begin position="1"/>
        <end position="215"/>
    </location>
</feature>
<dbReference type="GO" id="GO:0016328">
    <property type="term" value="C:lateral plasma membrane"/>
    <property type="evidence" value="ECO:0007669"/>
    <property type="project" value="UniProtKB-SubCell"/>
</dbReference>
<dbReference type="GO" id="GO:0030016">
    <property type="term" value="C:myofibril"/>
    <property type="evidence" value="ECO:0007669"/>
    <property type="project" value="UniProtKB-ARBA"/>
</dbReference>
<evidence type="ECO:0000313" key="19">
    <source>
        <dbReference type="Proteomes" id="UP000708208"/>
    </source>
</evidence>
<dbReference type="SMART" id="SM01241">
    <property type="entry name" value="Integrin_b_cyt"/>
    <property type="match status" value="1"/>
</dbReference>
<dbReference type="AlphaFoldDB" id="A0A8J2KHX2"/>
<dbReference type="GO" id="GO:0016477">
    <property type="term" value="P:cell migration"/>
    <property type="evidence" value="ECO:0007669"/>
    <property type="project" value="TreeGrafter"/>
</dbReference>
<dbReference type="InterPro" id="IPR057243">
    <property type="entry name" value="Integrin_I-EGF_CS"/>
</dbReference>
<dbReference type="InterPro" id="IPR012896">
    <property type="entry name" value="Integrin_bsu_tail"/>
</dbReference>
<dbReference type="GO" id="GO:0007229">
    <property type="term" value="P:integrin-mediated signaling pathway"/>
    <property type="evidence" value="ECO:0007669"/>
    <property type="project" value="UniProtKB-KW"/>
</dbReference>
<keyword evidence="6" id="KW-0677">Repeat</keyword>
<protein>
    <recommendedName>
        <fullName evidence="20">Integrin beta</fullName>
    </recommendedName>
</protein>
<dbReference type="GO" id="GO:0005178">
    <property type="term" value="F:integrin binding"/>
    <property type="evidence" value="ECO:0007669"/>
    <property type="project" value="TreeGrafter"/>
</dbReference>
<evidence type="ECO:0000256" key="3">
    <source>
        <dbReference type="ARBA" id="ARBA00022475"/>
    </source>
</evidence>
<evidence type="ECO:0000256" key="4">
    <source>
        <dbReference type="ARBA" id="ARBA00022692"/>
    </source>
</evidence>
<keyword evidence="19" id="KW-1185">Reference proteome</keyword>
<dbReference type="GO" id="GO:1902903">
    <property type="term" value="P:regulation of supramolecular fiber organization"/>
    <property type="evidence" value="ECO:0007669"/>
    <property type="project" value="UniProtKB-ARBA"/>
</dbReference>
<feature type="transmembrane region" description="Helical" evidence="14">
    <location>
        <begin position="488"/>
        <end position="510"/>
    </location>
</feature>
<evidence type="ECO:0000256" key="6">
    <source>
        <dbReference type="ARBA" id="ARBA00022737"/>
    </source>
</evidence>
<evidence type="ECO:0008006" key="20">
    <source>
        <dbReference type="Google" id="ProtNLM"/>
    </source>
</evidence>
<evidence type="ECO:0000256" key="7">
    <source>
        <dbReference type="ARBA" id="ARBA00022889"/>
    </source>
</evidence>
<dbReference type="GO" id="GO:0042592">
    <property type="term" value="P:homeostatic process"/>
    <property type="evidence" value="ECO:0007669"/>
    <property type="project" value="UniProtKB-ARBA"/>
</dbReference>
<dbReference type="SMART" id="SM01242">
    <property type="entry name" value="Integrin_B_tail"/>
    <property type="match status" value="1"/>
</dbReference>
<evidence type="ECO:0000259" key="16">
    <source>
        <dbReference type="SMART" id="SM01241"/>
    </source>
</evidence>
<keyword evidence="5" id="KW-0732">Signal</keyword>
<dbReference type="GO" id="GO:0009986">
    <property type="term" value="C:cell surface"/>
    <property type="evidence" value="ECO:0007669"/>
    <property type="project" value="TreeGrafter"/>
</dbReference>
<dbReference type="PROSITE" id="PS00243">
    <property type="entry name" value="I_EGF_1"/>
    <property type="match status" value="1"/>
</dbReference>
<evidence type="ECO:0000259" key="15">
    <source>
        <dbReference type="SMART" id="SM00187"/>
    </source>
</evidence>
<evidence type="ECO:0000256" key="2">
    <source>
        <dbReference type="ARBA" id="ARBA00007449"/>
    </source>
</evidence>
<dbReference type="InterPro" id="IPR057073">
    <property type="entry name" value="EGF_integrin_2"/>
</dbReference>
<dbReference type="PROSITE" id="PS52047">
    <property type="entry name" value="I_EGF_2"/>
    <property type="match status" value="2"/>
</dbReference>
<dbReference type="GO" id="GO:0033627">
    <property type="term" value="P:cell adhesion mediated by integrin"/>
    <property type="evidence" value="ECO:0007669"/>
    <property type="project" value="TreeGrafter"/>
</dbReference>
<dbReference type="GO" id="GO:0051130">
    <property type="term" value="P:positive regulation of cellular component organization"/>
    <property type="evidence" value="ECO:0007669"/>
    <property type="project" value="UniProtKB-ARBA"/>
</dbReference>
<evidence type="ECO:0000256" key="5">
    <source>
        <dbReference type="ARBA" id="ARBA00022729"/>
    </source>
</evidence>
<dbReference type="InterPro" id="IPR014836">
    <property type="entry name" value="Integrin_bsu_cyt_dom"/>
</dbReference>
<dbReference type="GO" id="GO:0002164">
    <property type="term" value="P:larval development"/>
    <property type="evidence" value="ECO:0007669"/>
    <property type="project" value="UniProtKB-ARBA"/>
</dbReference>
<dbReference type="Pfam" id="PF00362">
    <property type="entry name" value="Integrin_beta"/>
    <property type="match status" value="1"/>
</dbReference>
<dbReference type="GO" id="GO:0110020">
    <property type="term" value="P:regulation of actomyosin structure organization"/>
    <property type="evidence" value="ECO:0007669"/>
    <property type="project" value="UniProtKB-ARBA"/>
</dbReference>
<dbReference type="PANTHER" id="PTHR10082">
    <property type="entry name" value="INTEGRIN BETA SUBUNIT"/>
    <property type="match status" value="1"/>
</dbReference>
<dbReference type="GO" id="GO:0008305">
    <property type="term" value="C:integrin complex"/>
    <property type="evidence" value="ECO:0007669"/>
    <property type="project" value="TreeGrafter"/>
</dbReference>